<dbReference type="Proteomes" id="UP000319809">
    <property type="component" value="Chromosome"/>
</dbReference>
<proteinExistence type="predicted"/>
<keyword evidence="1" id="KW-0472">Membrane</keyword>
<keyword evidence="1" id="KW-1133">Transmembrane helix</keyword>
<dbReference type="RefSeq" id="WP_140234296.1">
    <property type="nucleotide sequence ID" value="NZ_CP041036.1"/>
</dbReference>
<dbReference type="GO" id="GO:0016747">
    <property type="term" value="F:acyltransferase activity, transferring groups other than amino-acyl groups"/>
    <property type="evidence" value="ECO:0007669"/>
    <property type="project" value="InterPro"/>
</dbReference>
<feature type="transmembrane region" description="Helical" evidence="1">
    <location>
        <begin position="237"/>
        <end position="256"/>
    </location>
</feature>
<evidence type="ECO:0000313" key="4">
    <source>
        <dbReference type="Proteomes" id="UP000319809"/>
    </source>
</evidence>
<organism evidence="3 4">
    <name type="scientific">Shewanella polaris</name>
    <dbReference type="NCBI Taxonomy" id="2588449"/>
    <lineage>
        <taxon>Bacteria</taxon>
        <taxon>Pseudomonadati</taxon>
        <taxon>Pseudomonadota</taxon>
        <taxon>Gammaproteobacteria</taxon>
        <taxon>Alteromonadales</taxon>
        <taxon>Shewanellaceae</taxon>
        <taxon>Shewanella</taxon>
    </lineage>
</organism>
<dbReference type="InterPro" id="IPR002656">
    <property type="entry name" value="Acyl_transf_3_dom"/>
</dbReference>
<feature type="transmembrane region" description="Helical" evidence="1">
    <location>
        <begin position="136"/>
        <end position="156"/>
    </location>
</feature>
<dbReference type="Pfam" id="PF01757">
    <property type="entry name" value="Acyl_transf_3"/>
    <property type="match status" value="1"/>
</dbReference>
<dbReference type="InterPro" id="IPR050623">
    <property type="entry name" value="Glucan_succinyl_AcylTrfase"/>
</dbReference>
<feature type="transmembrane region" description="Helical" evidence="1">
    <location>
        <begin position="90"/>
        <end position="110"/>
    </location>
</feature>
<feature type="transmembrane region" description="Helical" evidence="1">
    <location>
        <begin position="307"/>
        <end position="328"/>
    </location>
</feature>
<feature type="transmembrane region" description="Helical" evidence="1">
    <location>
        <begin position="208"/>
        <end position="225"/>
    </location>
</feature>
<dbReference type="KEGG" id="spol:FH971_10780"/>
<keyword evidence="3" id="KW-0012">Acyltransferase</keyword>
<dbReference type="AlphaFoldDB" id="A0A4Y5YF53"/>
<dbReference type="EMBL" id="CP041036">
    <property type="protein sequence ID" value="QDE31411.1"/>
    <property type="molecule type" value="Genomic_DNA"/>
</dbReference>
<sequence>MSEILLQNKRYSELDWLRVALIFAVFLHHVFMPFNGDDWHVMNNESSKVLDDIMVYFEQLRLQTLFFIAGAASFLLLQKLPARKFLSSKFHRLFIPLLVGMILIVPPQHYYENITEYDSLASAYGQLMLSFDSNHLWFIEFLVIFMLLAVPFRYLLTSQTGNKLQQWLERISHHRFGLLSLVLLLIVLRGALKYIAPSDSHHIENLSLSVFYLFFFFAGMCFVKSELIWRALAKHRYIYLASLLVSSTLFYGYYYSPDLSPYLSLTARWQLWWLVCTLVSWSGLLTMAGFAIAHIKKTPTWLYQTNELIYPFYILHQTVIVMLAFYIVQWQASIALKSVSLLLSAFVVCALLCYYLIRPFKVTRYLFGLKVLPVSE</sequence>
<keyword evidence="1" id="KW-0812">Transmembrane</keyword>
<keyword evidence="3" id="KW-0808">Transferase</keyword>
<evidence type="ECO:0000259" key="2">
    <source>
        <dbReference type="Pfam" id="PF01757"/>
    </source>
</evidence>
<name>A0A4Y5YF53_9GAMM</name>
<evidence type="ECO:0000313" key="3">
    <source>
        <dbReference type="EMBL" id="QDE31411.1"/>
    </source>
</evidence>
<feature type="transmembrane region" description="Helical" evidence="1">
    <location>
        <begin position="16"/>
        <end position="34"/>
    </location>
</feature>
<feature type="transmembrane region" description="Helical" evidence="1">
    <location>
        <begin position="176"/>
        <end position="196"/>
    </location>
</feature>
<keyword evidence="4" id="KW-1185">Reference proteome</keyword>
<gene>
    <name evidence="3" type="ORF">FH971_10780</name>
</gene>
<feature type="transmembrane region" description="Helical" evidence="1">
    <location>
        <begin position="334"/>
        <end position="357"/>
    </location>
</feature>
<feature type="transmembrane region" description="Helical" evidence="1">
    <location>
        <begin position="271"/>
        <end position="295"/>
    </location>
</feature>
<accession>A0A4Y5YF53</accession>
<protein>
    <submittedName>
        <fullName evidence="3">Acyltransferase</fullName>
    </submittedName>
</protein>
<feature type="domain" description="Acyltransferase 3" evidence="2">
    <location>
        <begin position="12"/>
        <end position="357"/>
    </location>
</feature>
<dbReference type="PANTHER" id="PTHR36927:SF3">
    <property type="entry name" value="GLUCANS BIOSYNTHESIS PROTEIN C"/>
    <property type="match status" value="1"/>
</dbReference>
<evidence type="ECO:0000256" key="1">
    <source>
        <dbReference type="SAM" id="Phobius"/>
    </source>
</evidence>
<dbReference type="PANTHER" id="PTHR36927">
    <property type="entry name" value="BLR4337 PROTEIN"/>
    <property type="match status" value="1"/>
</dbReference>
<feature type="transmembrane region" description="Helical" evidence="1">
    <location>
        <begin position="60"/>
        <end position="78"/>
    </location>
</feature>
<reference evidence="3 4" key="1">
    <citation type="submission" date="2019-06" db="EMBL/GenBank/DDBJ databases">
        <title>The genome of Shewanella sp. SM1901.</title>
        <authorList>
            <person name="Cha Q."/>
        </authorList>
    </citation>
    <scope>NUCLEOTIDE SEQUENCE [LARGE SCALE GENOMIC DNA]</scope>
    <source>
        <strain evidence="3 4">SM1901</strain>
    </source>
</reference>